<feature type="transmembrane region" description="Helical" evidence="1">
    <location>
        <begin position="106"/>
        <end position="134"/>
    </location>
</feature>
<proteinExistence type="predicted"/>
<organism evidence="2 3">
    <name type="scientific">Blastopirellula marina</name>
    <dbReference type="NCBI Taxonomy" id="124"/>
    <lineage>
        <taxon>Bacteria</taxon>
        <taxon>Pseudomonadati</taxon>
        <taxon>Planctomycetota</taxon>
        <taxon>Planctomycetia</taxon>
        <taxon>Pirellulales</taxon>
        <taxon>Pirellulaceae</taxon>
        <taxon>Blastopirellula</taxon>
    </lineage>
</organism>
<sequence length="145" mass="15526">MSTEVEANTPGSEDAYHLDLLGTFHWVLAGICAVAGFFPILHVVFGFIAIAASIAGATPEPEARGMGVLVGVLFIMVGTAIIITFWVIAFCLYLSGSYLKAHKNHMFCLVMSVIMCVSFPLGTTLGVFSIIVLVRPSVKRLFGVD</sequence>
<name>A0A2S8G470_9BACT</name>
<keyword evidence="1" id="KW-0812">Transmembrane</keyword>
<evidence type="ECO:0000313" key="2">
    <source>
        <dbReference type="EMBL" id="PQO39213.1"/>
    </source>
</evidence>
<keyword evidence="1" id="KW-0472">Membrane</keyword>
<gene>
    <name evidence="2" type="ORF">C5Y96_04980</name>
</gene>
<keyword evidence="1" id="KW-1133">Transmembrane helix</keyword>
<dbReference type="Proteomes" id="UP000240009">
    <property type="component" value="Unassembled WGS sequence"/>
</dbReference>
<dbReference type="RefSeq" id="WP_105350488.1">
    <property type="nucleotide sequence ID" value="NZ_PUIA01000016.1"/>
</dbReference>
<feature type="transmembrane region" description="Helical" evidence="1">
    <location>
        <begin position="66"/>
        <end position="94"/>
    </location>
</feature>
<feature type="transmembrane region" description="Helical" evidence="1">
    <location>
        <begin position="26"/>
        <end position="54"/>
    </location>
</feature>
<accession>A0A2S8G470</accession>
<dbReference type="OrthoDB" id="281928at2"/>
<reference evidence="2 3" key="1">
    <citation type="submission" date="2018-02" db="EMBL/GenBank/DDBJ databases">
        <title>Comparative genomes isolates from brazilian mangrove.</title>
        <authorList>
            <person name="Araujo J.E."/>
            <person name="Taketani R.G."/>
            <person name="Silva M.C.P."/>
            <person name="Loureco M.V."/>
            <person name="Andreote F.D."/>
        </authorList>
    </citation>
    <scope>NUCLEOTIDE SEQUENCE [LARGE SCALE GENOMIC DNA]</scope>
    <source>
        <strain evidence="2 3">HEX-2 MGV</strain>
    </source>
</reference>
<dbReference type="EMBL" id="PUIA01000016">
    <property type="protein sequence ID" value="PQO39213.1"/>
    <property type="molecule type" value="Genomic_DNA"/>
</dbReference>
<evidence type="ECO:0000313" key="3">
    <source>
        <dbReference type="Proteomes" id="UP000240009"/>
    </source>
</evidence>
<dbReference type="AlphaFoldDB" id="A0A2S8G470"/>
<evidence type="ECO:0000256" key="1">
    <source>
        <dbReference type="SAM" id="Phobius"/>
    </source>
</evidence>
<protein>
    <submittedName>
        <fullName evidence="2">Uncharacterized protein</fullName>
    </submittedName>
</protein>
<comment type="caution">
    <text evidence="2">The sequence shown here is derived from an EMBL/GenBank/DDBJ whole genome shotgun (WGS) entry which is preliminary data.</text>
</comment>